<dbReference type="GO" id="GO:0005975">
    <property type="term" value="P:carbohydrate metabolic process"/>
    <property type="evidence" value="ECO:0007669"/>
    <property type="project" value="InterPro"/>
</dbReference>
<evidence type="ECO:0000313" key="11">
    <source>
        <dbReference type="Proteomes" id="UP001209540"/>
    </source>
</evidence>
<keyword evidence="11" id="KW-1185">Reference proteome</keyword>
<dbReference type="InterPro" id="IPR000743">
    <property type="entry name" value="Glyco_hydro_28"/>
</dbReference>
<reference evidence="10" key="1">
    <citation type="journal article" date="2022" name="IScience">
        <title>Evolution of zygomycete secretomes and the origins of terrestrial fungal ecologies.</title>
        <authorList>
            <person name="Chang Y."/>
            <person name="Wang Y."/>
            <person name="Mondo S."/>
            <person name="Ahrendt S."/>
            <person name="Andreopoulos W."/>
            <person name="Barry K."/>
            <person name="Beard J."/>
            <person name="Benny G.L."/>
            <person name="Blankenship S."/>
            <person name="Bonito G."/>
            <person name="Cuomo C."/>
            <person name="Desiro A."/>
            <person name="Gervers K.A."/>
            <person name="Hundley H."/>
            <person name="Kuo A."/>
            <person name="LaButti K."/>
            <person name="Lang B.F."/>
            <person name="Lipzen A."/>
            <person name="O'Donnell K."/>
            <person name="Pangilinan J."/>
            <person name="Reynolds N."/>
            <person name="Sandor L."/>
            <person name="Smith M.E."/>
            <person name="Tsang A."/>
            <person name="Grigoriev I.V."/>
            <person name="Stajich J.E."/>
            <person name="Spatafora J.W."/>
        </authorList>
    </citation>
    <scope>NUCLEOTIDE SEQUENCE</scope>
    <source>
        <strain evidence="10">RSA 2281</strain>
    </source>
</reference>
<keyword evidence="3" id="KW-0134">Cell wall</keyword>
<dbReference type="GO" id="GO:0004650">
    <property type="term" value="F:polygalacturonase activity"/>
    <property type="evidence" value="ECO:0007669"/>
    <property type="project" value="InterPro"/>
</dbReference>
<keyword evidence="4" id="KW-0964">Secreted</keyword>
<dbReference type="SUPFAM" id="SSF51126">
    <property type="entry name" value="Pectin lyase-like"/>
    <property type="match status" value="1"/>
</dbReference>
<gene>
    <name evidence="10" type="ORF">BDA99DRAFT_560154</name>
</gene>
<keyword evidence="5" id="KW-0732">Signal</keyword>
<evidence type="ECO:0000256" key="9">
    <source>
        <dbReference type="RuleBase" id="RU361169"/>
    </source>
</evidence>
<dbReference type="Proteomes" id="UP001209540">
    <property type="component" value="Unassembled WGS sequence"/>
</dbReference>
<evidence type="ECO:0000256" key="3">
    <source>
        <dbReference type="ARBA" id="ARBA00022512"/>
    </source>
</evidence>
<keyword evidence="8" id="KW-0961">Cell wall biogenesis/degradation</keyword>
<evidence type="ECO:0000256" key="7">
    <source>
        <dbReference type="ARBA" id="ARBA00023295"/>
    </source>
</evidence>
<dbReference type="InterPro" id="IPR012334">
    <property type="entry name" value="Pectin_lyas_fold"/>
</dbReference>
<comment type="subcellular location">
    <subcellularLocation>
        <location evidence="1">Secreted</location>
        <location evidence="1">Cell wall</location>
    </subcellularLocation>
</comment>
<evidence type="ECO:0000256" key="1">
    <source>
        <dbReference type="ARBA" id="ARBA00004191"/>
    </source>
</evidence>
<evidence type="ECO:0000256" key="8">
    <source>
        <dbReference type="ARBA" id="ARBA00023316"/>
    </source>
</evidence>
<proteinExistence type="inferred from homology"/>
<protein>
    <submittedName>
        <fullName evidence="10">Uncharacterized protein</fullName>
    </submittedName>
</protein>
<name>A0AAD5K023_9FUNG</name>
<evidence type="ECO:0000313" key="10">
    <source>
        <dbReference type="EMBL" id="KAI9262303.1"/>
    </source>
</evidence>
<comment type="caution">
    <text evidence="10">The sequence shown here is derived from an EMBL/GenBank/DDBJ whole genome shotgun (WGS) entry which is preliminary data.</text>
</comment>
<reference evidence="10" key="2">
    <citation type="submission" date="2023-02" db="EMBL/GenBank/DDBJ databases">
        <authorList>
            <consortium name="DOE Joint Genome Institute"/>
            <person name="Mondo S.J."/>
            <person name="Chang Y."/>
            <person name="Wang Y."/>
            <person name="Ahrendt S."/>
            <person name="Andreopoulos W."/>
            <person name="Barry K."/>
            <person name="Beard J."/>
            <person name="Benny G.L."/>
            <person name="Blankenship S."/>
            <person name="Bonito G."/>
            <person name="Cuomo C."/>
            <person name="Desiro A."/>
            <person name="Gervers K.A."/>
            <person name="Hundley H."/>
            <person name="Kuo A."/>
            <person name="LaButti K."/>
            <person name="Lang B.F."/>
            <person name="Lipzen A."/>
            <person name="O'Donnell K."/>
            <person name="Pangilinan J."/>
            <person name="Reynolds N."/>
            <person name="Sandor L."/>
            <person name="Smith M.W."/>
            <person name="Tsang A."/>
            <person name="Grigoriev I.V."/>
            <person name="Stajich J.E."/>
            <person name="Spatafora J.W."/>
        </authorList>
    </citation>
    <scope>NUCLEOTIDE SEQUENCE</scope>
    <source>
        <strain evidence="10">RSA 2281</strain>
    </source>
</reference>
<comment type="similarity">
    <text evidence="2 9">Belongs to the glycosyl hydrolase 28 family.</text>
</comment>
<dbReference type="PANTHER" id="PTHR31375">
    <property type="match status" value="1"/>
</dbReference>
<dbReference type="GO" id="GO:0071555">
    <property type="term" value="P:cell wall organization"/>
    <property type="evidence" value="ECO:0007669"/>
    <property type="project" value="UniProtKB-KW"/>
</dbReference>
<keyword evidence="6 9" id="KW-0378">Hydrolase</keyword>
<accession>A0AAD5K023</accession>
<evidence type="ECO:0000256" key="2">
    <source>
        <dbReference type="ARBA" id="ARBA00008834"/>
    </source>
</evidence>
<evidence type="ECO:0000256" key="6">
    <source>
        <dbReference type="ARBA" id="ARBA00022801"/>
    </source>
</evidence>
<evidence type="ECO:0000256" key="5">
    <source>
        <dbReference type="ARBA" id="ARBA00022729"/>
    </source>
</evidence>
<sequence>MSGLQVITIIDVYAGAHLLIMGTLLPAAVTYPDDRIFPFIHEGIVSDDIELNNAEQPVLIITHYCDDQQHEYCVNEDSHYFTISDVNNINIRGYASKKQQLIVDINCSKDTPCTDFTLSEIDITPSSKTEDNVCIKLKGSDKSSYCN</sequence>
<dbReference type="InterPro" id="IPR011050">
    <property type="entry name" value="Pectin_lyase_fold/virulence"/>
</dbReference>
<evidence type="ECO:0000256" key="4">
    <source>
        <dbReference type="ARBA" id="ARBA00022525"/>
    </source>
</evidence>
<dbReference type="AlphaFoldDB" id="A0AAD5K023"/>
<dbReference type="EMBL" id="JAIXMP010000014">
    <property type="protein sequence ID" value="KAI9262303.1"/>
    <property type="molecule type" value="Genomic_DNA"/>
</dbReference>
<keyword evidence="7 9" id="KW-0326">Glycosidase</keyword>
<dbReference type="Pfam" id="PF00295">
    <property type="entry name" value="Glyco_hydro_28"/>
    <property type="match status" value="1"/>
</dbReference>
<organism evidence="10 11">
    <name type="scientific">Phascolomyces articulosus</name>
    <dbReference type="NCBI Taxonomy" id="60185"/>
    <lineage>
        <taxon>Eukaryota</taxon>
        <taxon>Fungi</taxon>
        <taxon>Fungi incertae sedis</taxon>
        <taxon>Mucoromycota</taxon>
        <taxon>Mucoromycotina</taxon>
        <taxon>Mucoromycetes</taxon>
        <taxon>Mucorales</taxon>
        <taxon>Lichtheimiaceae</taxon>
        <taxon>Phascolomyces</taxon>
    </lineage>
</organism>
<dbReference type="Gene3D" id="2.160.20.10">
    <property type="entry name" value="Single-stranded right-handed beta-helix, Pectin lyase-like"/>
    <property type="match status" value="1"/>
</dbReference>